<evidence type="ECO:0000256" key="1">
    <source>
        <dbReference type="SAM" id="MobiDB-lite"/>
    </source>
</evidence>
<protein>
    <recommendedName>
        <fullName evidence="2">DUF6593 domain-containing protein</fullName>
    </recommendedName>
</protein>
<name>A0AAD7EX46_9AGAR</name>
<feature type="domain" description="DUF6593" evidence="2">
    <location>
        <begin position="9"/>
        <end position="186"/>
    </location>
</feature>
<feature type="region of interest" description="Disordered" evidence="1">
    <location>
        <begin position="44"/>
        <end position="66"/>
    </location>
</feature>
<sequence>MRLILSAHTPINATYKDAETGIVQYKVRSPIQLQELTSTITRRIDSDIPRRNSGPSEQGDDASTDSGRFGLLAELSWYMRGPSVMRVGGKDIDPATFFRKAQVKWYSFPDRIFTAQDGKEYRWCGGASYTKLTLNDGSDTVVAEYKHSSIGLLFKARDPCLEIFPPFEHMIDEIMITFIFMERLRKSRDEGSQQM</sequence>
<keyword evidence="4" id="KW-1185">Reference proteome</keyword>
<evidence type="ECO:0000259" key="2">
    <source>
        <dbReference type="Pfam" id="PF20236"/>
    </source>
</evidence>
<comment type="caution">
    <text evidence="3">The sequence shown here is derived from an EMBL/GenBank/DDBJ whole genome shotgun (WGS) entry which is preliminary data.</text>
</comment>
<evidence type="ECO:0000313" key="4">
    <source>
        <dbReference type="Proteomes" id="UP001218218"/>
    </source>
</evidence>
<evidence type="ECO:0000313" key="3">
    <source>
        <dbReference type="EMBL" id="KAJ7354658.1"/>
    </source>
</evidence>
<dbReference type="Pfam" id="PF20236">
    <property type="entry name" value="DUF6593"/>
    <property type="match status" value="1"/>
</dbReference>
<accession>A0AAD7EX46</accession>
<organism evidence="3 4">
    <name type="scientific">Mycena albidolilacea</name>
    <dbReference type="NCBI Taxonomy" id="1033008"/>
    <lineage>
        <taxon>Eukaryota</taxon>
        <taxon>Fungi</taxon>
        <taxon>Dikarya</taxon>
        <taxon>Basidiomycota</taxon>
        <taxon>Agaricomycotina</taxon>
        <taxon>Agaricomycetes</taxon>
        <taxon>Agaricomycetidae</taxon>
        <taxon>Agaricales</taxon>
        <taxon>Marasmiineae</taxon>
        <taxon>Mycenaceae</taxon>
        <taxon>Mycena</taxon>
    </lineage>
</organism>
<gene>
    <name evidence="3" type="ORF">DFH08DRAFT_1077317</name>
</gene>
<dbReference type="InterPro" id="IPR046528">
    <property type="entry name" value="DUF6593"/>
</dbReference>
<dbReference type="AlphaFoldDB" id="A0AAD7EX46"/>
<dbReference type="EMBL" id="JARIHO010000010">
    <property type="protein sequence ID" value="KAJ7354658.1"/>
    <property type="molecule type" value="Genomic_DNA"/>
</dbReference>
<proteinExistence type="predicted"/>
<reference evidence="3" key="1">
    <citation type="submission" date="2023-03" db="EMBL/GenBank/DDBJ databases">
        <title>Massive genome expansion in bonnet fungi (Mycena s.s.) driven by repeated elements and novel gene families across ecological guilds.</title>
        <authorList>
            <consortium name="Lawrence Berkeley National Laboratory"/>
            <person name="Harder C.B."/>
            <person name="Miyauchi S."/>
            <person name="Viragh M."/>
            <person name="Kuo A."/>
            <person name="Thoen E."/>
            <person name="Andreopoulos B."/>
            <person name="Lu D."/>
            <person name="Skrede I."/>
            <person name="Drula E."/>
            <person name="Henrissat B."/>
            <person name="Morin E."/>
            <person name="Kohler A."/>
            <person name="Barry K."/>
            <person name="LaButti K."/>
            <person name="Morin E."/>
            <person name="Salamov A."/>
            <person name="Lipzen A."/>
            <person name="Mereny Z."/>
            <person name="Hegedus B."/>
            <person name="Baldrian P."/>
            <person name="Stursova M."/>
            <person name="Weitz H."/>
            <person name="Taylor A."/>
            <person name="Grigoriev I.V."/>
            <person name="Nagy L.G."/>
            <person name="Martin F."/>
            <person name="Kauserud H."/>
        </authorList>
    </citation>
    <scope>NUCLEOTIDE SEQUENCE</scope>
    <source>
        <strain evidence="3">CBHHK002</strain>
    </source>
</reference>
<dbReference type="Proteomes" id="UP001218218">
    <property type="component" value="Unassembled WGS sequence"/>
</dbReference>